<dbReference type="NCBIfam" id="TIGR00671">
    <property type="entry name" value="baf"/>
    <property type="match status" value="1"/>
</dbReference>
<feature type="active site" description="Proton acceptor" evidence="16">
    <location>
        <position position="104"/>
    </location>
</feature>
<reference evidence="17 18" key="1">
    <citation type="submission" date="2019-03" db="EMBL/GenBank/DDBJ databases">
        <title>Genomic Encyclopedia of Type Strains, Phase IV (KMG-IV): sequencing the most valuable type-strain genomes for metagenomic binning, comparative biology and taxonomic classification.</title>
        <authorList>
            <person name="Goeker M."/>
        </authorList>
    </citation>
    <scope>NUCLEOTIDE SEQUENCE [LARGE SCALE GENOMIC DNA]</scope>
    <source>
        <strain evidence="17 18">DSM 12121</strain>
    </source>
</reference>
<comment type="caution">
    <text evidence="17">The sequence shown here is derived from an EMBL/GenBank/DDBJ whole genome shotgun (WGS) entry which is preliminary data.</text>
</comment>
<dbReference type="OrthoDB" id="9781305at2"/>
<dbReference type="PANTHER" id="PTHR34265:SF1">
    <property type="entry name" value="TYPE III PANTOTHENATE KINASE"/>
    <property type="match status" value="1"/>
</dbReference>
<gene>
    <name evidence="16" type="primary">coaX</name>
    <name evidence="17" type="ORF">C7389_10410</name>
</gene>
<evidence type="ECO:0000256" key="16">
    <source>
        <dbReference type="HAMAP-Rule" id="MF_01274"/>
    </source>
</evidence>
<keyword evidence="12 16" id="KW-0630">Potassium</keyword>
<name>A0A4R6E9F8_9RHOO</name>
<comment type="cofactor">
    <cofactor evidence="16">
        <name>NH4(+)</name>
        <dbReference type="ChEBI" id="CHEBI:28938"/>
    </cofactor>
    <cofactor evidence="16">
        <name>K(+)</name>
        <dbReference type="ChEBI" id="CHEBI:29103"/>
    </cofactor>
    <text evidence="16">A monovalent cation. Ammonium or potassium.</text>
</comment>
<feature type="binding site" evidence="16">
    <location>
        <position position="95"/>
    </location>
    <ligand>
        <name>substrate</name>
    </ligand>
</feature>
<protein>
    <recommendedName>
        <fullName evidence="15 16">Type III pantothenate kinase</fullName>
        <ecNumber evidence="6 16">2.7.1.33</ecNumber>
    </recommendedName>
    <alternativeName>
        <fullName evidence="16">PanK-III</fullName>
    </alternativeName>
    <alternativeName>
        <fullName evidence="16">Pantothenic acid kinase</fullName>
    </alternativeName>
</protein>
<keyword evidence="13 16" id="KW-0173">Coenzyme A biosynthesis</keyword>
<keyword evidence="8 16" id="KW-0808">Transferase</keyword>
<dbReference type="HAMAP" id="MF_01274">
    <property type="entry name" value="Pantothen_kinase_3"/>
    <property type="match status" value="1"/>
</dbReference>
<evidence type="ECO:0000256" key="6">
    <source>
        <dbReference type="ARBA" id="ARBA00012102"/>
    </source>
</evidence>
<dbReference type="EMBL" id="SNVV01000004">
    <property type="protein sequence ID" value="TDN53658.1"/>
    <property type="molecule type" value="Genomic_DNA"/>
</dbReference>
<dbReference type="GO" id="GO:0004594">
    <property type="term" value="F:pantothenate kinase activity"/>
    <property type="evidence" value="ECO:0007669"/>
    <property type="project" value="UniProtKB-UniRule"/>
</dbReference>
<feature type="binding site" evidence="16">
    <location>
        <begin position="102"/>
        <end position="105"/>
    </location>
    <ligand>
        <name>substrate</name>
    </ligand>
</feature>
<evidence type="ECO:0000256" key="4">
    <source>
        <dbReference type="ARBA" id="ARBA00005225"/>
    </source>
</evidence>
<comment type="pathway">
    <text evidence="4 16">Cofactor biosynthesis; coenzyme A biosynthesis; CoA from (R)-pantothenate: step 1/5.</text>
</comment>
<dbReference type="RefSeq" id="WP_133589365.1">
    <property type="nucleotide sequence ID" value="NZ_SNVV01000004.1"/>
</dbReference>
<evidence type="ECO:0000256" key="13">
    <source>
        <dbReference type="ARBA" id="ARBA00022993"/>
    </source>
</evidence>
<dbReference type="GO" id="GO:0015937">
    <property type="term" value="P:coenzyme A biosynthetic process"/>
    <property type="evidence" value="ECO:0007669"/>
    <property type="project" value="UniProtKB-UniRule"/>
</dbReference>
<proteinExistence type="inferred from homology"/>
<dbReference type="InterPro" id="IPR004619">
    <property type="entry name" value="Type_III_PanK"/>
</dbReference>
<keyword evidence="7 16" id="KW-0963">Cytoplasm</keyword>
<comment type="function">
    <text evidence="16">Catalyzes the phosphorylation of pantothenate (Pan), the first step in CoA biosynthesis.</text>
</comment>
<evidence type="ECO:0000256" key="9">
    <source>
        <dbReference type="ARBA" id="ARBA00022741"/>
    </source>
</evidence>
<comment type="subcellular location">
    <subcellularLocation>
        <location evidence="3 16">Cytoplasm</location>
    </subcellularLocation>
</comment>
<sequence>MILLLDVGNTRLKWRLQAEAPGIGGTTFQEGNLGHGELGRLTELLAAHPEIQRLIGSNVAGPAVGAEIARLAGAQRITAEWLRPSAAQCGVRNHYLRPETLGADRWAALIGARARHTGPALVVTAGTATTLDLLDGDGNFRGGAILPGVELMRQALAGNTAQLPLADGSYSETPRNTADAIHSGILHAQAGAVERMFRQIADQPAALCLLGGGAADAFSSLLQIPLRRAENLVLDGLGLIAHSGPHSNPHSGRSS</sequence>
<comment type="similarity">
    <text evidence="14 16">Belongs to the type III pantothenate kinase family.</text>
</comment>
<evidence type="ECO:0000256" key="2">
    <source>
        <dbReference type="ARBA" id="ARBA00001958"/>
    </source>
</evidence>
<evidence type="ECO:0000313" key="18">
    <source>
        <dbReference type="Proteomes" id="UP000295129"/>
    </source>
</evidence>
<comment type="catalytic activity">
    <reaction evidence="1 16">
        <text>(R)-pantothenate + ATP = (R)-4'-phosphopantothenate + ADP + H(+)</text>
        <dbReference type="Rhea" id="RHEA:16373"/>
        <dbReference type="ChEBI" id="CHEBI:10986"/>
        <dbReference type="ChEBI" id="CHEBI:15378"/>
        <dbReference type="ChEBI" id="CHEBI:29032"/>
        <dbReference type="ChEBI" id="CHEBI:30616"/>
        <dbReference type="ChEBI" id="CHEBI:456216"/>
        <dbReference type="EC" id="2.7.1.33"/>
    </reaction>
</comment>
<dbReference type="EC" id="2.7.1.33" evidence="6 16"/>
<dbReference type="GO" id="GO:0005737">
    <property type="term" value="C:cytoplasm"/>
    <property type="evidence" value="ECO:0007669"/>
    <property type="project" value="UniProtKB-SubCell"/>
</dbReference>
<evidence type="ECO:0000256" key="10">
    <source>
        <dbReference type="ARBA" id="ARBA00022777"/>
    </source>
</evidence>
<dbReference type="GO" id="GO:0005524">
    <property type="term" value="F:ATP binding"/>
    <property type="evidence" value="ECO:0007669"/>
    <property type="project" value="UniProtKB-UniRule"/>
</dbReference>
<dbReference type="UniPathway" id="UPA00241">
    <property type="reaction ID" value="UER00352"/>
</dbReference>
<evidence type="ECO:0000256" key="14">
    <source>
        <dbReference type="ARBA" id="ARBA00038036"/>
    </source>
</evidence>
<evidence type="ECO:0000256" key="7">
    <source>
        <dbReference type="ARBA" id="ARBA00022490"/>
    </source>
</evidence>
<comment type="subunit">
    <text evidence="5 16">Homodimer.</text>
</comment>
<evidence type="ECO:0000256" key="15">
    <source>
        <dbReference type="ARBA" id="ARBA00040883"/>
    </source>
</evidence>
<evidence type="ECO:0000313" key="17">
    <source>
        <dbReference type="EMBL" id="TDN53658.1"/>
    </source>
</evidence>
<dbReference type="CDD" id="cd24015">
    <property type="entry name" value="ASKHA_NBD_PanK-III"/>
    <property type="match status" value="1"/>
</dbReference>
<dbReference type="InterPro" id="IPR043129">
    <property type="entry name" value="ATPase_NBD"/>
</dbReference>
<feature type="binding site" evidence="16">
    <location>
        <position position="177"/>
    </location>
    <ligand>
        <name>substrate</name>
    </ligand>
</feature>
<evidence type="ECO:0000256" key="12">
    <source>
        <dbReference type="ARBA" id="ARBA00022958"/>
    </source>
</evidence>
<evidence type="ECO:0000256" key="11">
    <source>
        <dbReference type="ARBA" id="ARBA00022840"/>
    </source>
</evidence>
<organism evidence="17 18">
    <name type="scientific">Azoarcus indigens</name>
    <dbReference type="NCBI Taxonomy" id="29545"/>
    <lineage>
        <taxon>Bacteria</taxon>
        <taxon>Pseudomonadati</taxon>
        <taxon>Pseudomonadota</taxon>
        <taxon>Betaproteobacteria</taxon>
        <taxon>Rhodocyclales</taxon>
        <taxon>Zoogloeaceae</taxon>
        <taxon>Azoarcus</taxon>
    </lineage>
</organism>
<comment type="cofactor">
    <cofactor evidence="2">
        <name>K(+)</name>
        <dbReference type="ChEBI" id="CHEBI:29103"/>
    </cofactor>
</comment>
<dbReference type="AlphaFoldDB" id="A0A4R6E9F8"/>
<evidence type="ECO:0000256" key="8">
    <source>
        <dbReference type="ARBA" id="ARBA00022679"/>
    </source>
</evidence>
<feature type="binding site" evidence="16">
    <location>
        <position position="127"/>
    </location>
    <ligand>
        <name>ATP</name>
        <dbReference type="ChEBI" id="CHEBI:30616"/>
    </ligand>
</feature>
<evidence type="ECO:0000256" key="5">
    <source>
        <dbReference type="ARBA" id="ARBA00011738"/>
    </source>
</evidence>
<evidence type="ECO:0000256" key="1">
    <source>
        <dbReference type="ARBA" id="ARBA00001206"/>
    </source>
</evidence>
<evidence type="ECO:0000256" key="3">
    <source>
        <dbReference type="ARBA" id="ARBA00004496"/>
    </source>
</evidence>
<keyword evidence="9 16" id="KW-0547">Nucleotide-binding</keyword>
<keyword evidence="18" id="KW-1185">Reference proteome</keyword>
<dbReference type="Proteomes" id="UP000295129">
    <property type="component" value="Unassembled WGS sequence"/>
</dbReference>
<feature type="binding site" evidence="16">
    <location>
        <begin position="6"/>
        <end position="13"/>
    </location>
    <ligand>
        <name>ATP</name>
        <dbReference type="ChEBI" id="CHEBI:30616"/>
    </ligand>
</feature>
<dbReference type="SUPFAM" id="SSF53067">
    <property type="entry name" value="Actin-like ATPase domain"/>
    <property type="match status" value="2"/>
</dbReference>
<comment type="caution">
    <text evidence="16">Lacks conserved residue(s) required for the propagation of feature annotation.</text>
</comment>
<dbReference type="Pfam" id="PF03309">
    <property type="entry name" value="Pan_kinase"/>
    <property type="match status" value="1"/>
</dbReference>
<accession>A0A4R6E9F8</accession>
<dbReference type="Gene3D" id="3.30.420.40">
    <property type="match status" value="2"/>
</dbReference>
<keyword evidence="10 16" id="KW-0418">Kinase</keyword>
<keyword evidence="11 16" id="KW-0067">ATP-binding</keyword>
<dbReference type="PANTHER" id="PTHR34265">
    <property type="entry name" value="TYPE III PANTOTHENATE KINASE"/>
    <property type="match status" value="1"/>
</dbReference>